<dbReference type="InterPro" id="IPR032710">
    <property type="entry name" value="NTF2-like_dom_sf"/>
</dbReference>
<dbReference type="Proteomes" id="UP000071641">
    <property type="component" value="Unassembled WGS sequence"/>
</dbReference>
<dbReference type="AlphaFoldDB" id="A0A128EZ10"/>
<gene>
    <name evidence="2" type="ORF">GCE9029_01343</name>
</gene>
<dbReference type="OrthoDB" id="5464938at2"/>
<proteinExistence type="predicted"/>
<organism evidence="2 3">
    <name type="scientific">Grimontia celer</name>
    <dbReference type="NCBI Taxonomy" id="1796497"/>
    <lineage>
        <taxon>Bacteria</taxon>
        <taxon>Pseudomonadati</taxon>
        <taxon>Pseudomonadota</taxon>
        <taxon>Gammaproteobacteria</taxon>
        <taxon>Vibrionales</taxon>
        <taxon>Vibrionaceae</taxon>
        <taxon>Grimontia</taxon>
    </lineage>
</organism>
<dbReference type="SUPFAM" id="SSF54427">
    <property type="entry name" value="NTF2-like"/>
    <property type="match status" value="1"/>
</dbReference>
<dbReference type="STRING" id="1796497.GCE9029_01343"/>
<dbReference type="InterPro" id="IPR037401">
    <property type="entry name" value="SnoaL-like"/>
</dbReference>
<reference evidence="3" key="1">
    <citation type="submission" date="2016-02" db="EMBL/GenBank/DDBJ databases">
        <authorList>
            <person name="Rodrigo-Torres Lidia"/>
            <person name="Arahal R.David."/>
        </authorList>
    </citation>
    <scope>NUCLEOTIDE SEQUENCE [LARGE SCALE GENOMIC DNA]</scope>
    <source>
        <strain evidence="3">CECT 9029</strain>
    </source>
</reference>
<dbReference type="Gene3D" id="3.10.450.50">
    <property type="match status" value="1"/>
</dbReference>
<evidence type="ECO:0000259" key="1">
    <source>
        <dbReference type="Pfam" id="PF13577"/>
    </source>
</evidence>
<evidence type="ECO:0000313" key="2">
    <source>
        <dbReference type="EMBL" id="CZF79236.1"/>
    </source>
</evidence>
<protein>
    <recommendedName>
        <fullName evidence="1">SnoaL-like domain-containing protein</fullName>
    </recommendedName>
</protein>
<keyword evidence="3" id="KW-1185">Reference proteome</keyword>
<dbReference type="EMBL" id="FIZX01000001">
    <property type="protein sequence ID" value="CZF79236.1"/>
    <property type="molecule type" value="Genomic_DNA"/>
</dbReference>
<dbReference type="Pfam" id="PF13577">
    <property type="entry name" value="SnoaL_4"/>
    <property type="match status" value="1"/>
</dbReference>
<feature type="domain" description="SnoaL-like" evidence="1">
    <location>
        <begin position="2"/>
        <end position="95"/>
    </location>
</feature>
<sequence length="101" mass="11429">MFSEIVLVDYTSAFGGEAVLVNCVDLMKQWAGLLSGFDATYHDLTNIKVDHDCDVATVAADITASHFIGEEGFWKISGRYAFELERSNDNWTIRSQTLFWR</sequence>
<name>A0A128EZ10_9GAMM</name>
<evidence type="ECO:0000313" key="3">
    <source>
        <dbReference type="Proteomes" id="UP000071641"/>
    </source>
</evidence>
<accession>A0A128EZ10</accession>